<comment type="subcellular location">
    <subcellularLocation>
        <location evidence="1">Membrane</location>
        <topology evidence="1">Multi-pass membrane protein</topology>
    </subcellularLocation>
</comment>
<organism evidence="6 7">
    <name type="scientific">Manduca sexta</name>
    <name type="common">Tobacco hawkmoth</name>
    <name type="synonym">Tobacco hornworm</name>
    <dbReference type="NCBI Taxonomy" id="7130"/>
    <lineage>
        <taxon>Eukaryota</taxon>
        <taxon>Metazoa</taxon>
        <taxon>Ecdysozoa</taxon>
        <taxon>Arthropoda</taxon>
        <taxon>Hexapoda</taxon>
        <taxon>Insecta</taxon>
        <taxon>Pterygota</taxon>
        <taxon>Neoptera</taxon>
        <taxon>Endopterygota</taxon>
        <taxon>Lepidoptera</taxon>
        <taxon>Glossata</taxon>
        <taxon>Ditrysia</taxon>
        <taxon>Bombycoidea</taxon>
        <taxon>Sphingidae</taxon>
        <taxon>Sphinginae</taxon>
        <taxon>Sphingini</taxon>
        <taxon>Manduca</taxon>
    </lineage>
</organism>
<protein>
    <recommendedName>
        <fullName evidence="8">Adenylate cyclase</fullName>
    </recommendedName>
</protein>
<evidence type="ECO:0000256" key="3">
    <source>
        <dbReference type="ARBA" id="ARBA00022989"/>
    </source>
</evidence>
<evidence type="ECO:0000256" key="4">
    <source>
        <dbReference type="ARBA" id="ARBA00023136"/>
    </source>
</evidence>
<keyword evidence="2 5" id="KW-0812">Transmembrane</keyword>
<feature type="transmembrane region" description="Helical" evidence="5">
    <location>
        <begin position="299"/>
        <end position="316"/>
    </location>
</feature>
<feature type="transmembrane region" description="Helical" evidence="5">
    <location>
        <begin position="133"/>
        <end position="157"/>
    </location>
</feature>
<dbReference type="InterPro" id="IPR036259">
    <property type="entry name" value="MFS_trans_sf"/>
</dbReference>
<proteinExistence type="predicted"/>
<dbReference type="SUPFAM" id="SSF103473">
    <property type="entry name" value="MFS general substrate transporter"/>
    <property type="match status" value="1"/>
</dbReference>
<dbReference type="PANTHER" id="PTHR23507">
    <property type="entry name" value="ZGC:174356"/>
    <property type="match status" value="1"/>
</dbReference>
<dbReference type="OrthoDB" id="3026777at2759"/>
<evidence type="ECO:0008006" key="8">
    <source>
        <dbReference type="Google" id="ProtNLM"/>
    </source>
</evidence>
<dbReference type="EMBL" id="JH668925">
    <property type="protein sequence ID" value="KAG6463037.1"/>
    <property type="molecule type" value="Genomic_DNA"/>
</dbReference>
<feature type="transmembrane region" description="Helical" evidence="5">
    <location>
        <begin position="462"/>
        <end position="481"/>
    </location>
</feature>
<evidence type="ECO:0000256" key="2">
    <source>
        <dbReference type="ARBA" id="ARBA00022692"/>
    </source>
</evidence>
<comment type="caution">
    <text evidence="6">The sequence shown here is derived from an EMBL/GenBank/DDBJ whole genome shotgun (WGS) entry which is preliminary data.</text>
</comment>
<dbReference type="GO" id="GO:0022857">
    <property type="term" value="F:transmembrane transporter activity"/>
    <property type="evidence" value="ECO:0007669"/>
    <property type="project" value="InterPro"/>
</dbReference>
<feature type="transmembrane region" description="Helical" evidence="5">
    <location>
        <begin position="163"/>
        <end position="190"/>
    </location>
</feature>
<reference evidence="6" key="2">
    <citation type="submission" date="2020-12" db="EMBL/GenBank/DDBJ databases">
        <authorList>
            <person name="Kanost M."/>
        </authorList>
    </citation>
    <scope>NUCLEOTIDE SEQUENCE</scope>
</reference>
<reference evidence="6" key="1">
    <citation type="journal article" date="2016" name="Insect Biochem. Mol. Biol.">
        <title>Multifaceted biological insights from a draft genome sequence of the tobacco hornworm moth, Manduca sexta.</title>
        <authorList>
            <person name="Kanost M.R."/>
            <person name="Arrese E.L."/>
            <person name="Cao X."/>
            <person name="Chen Y.R."/>
            <person name="Chellapilla S."/>
            <person name="Goldsmith M.R."/>
            <person name="Grosse-Wilde E."/>
            <person name="Heckel D.G."/>
            <person name="Herndon N."/>
            <person name="Jiang H."/>
            <person name="Papanicolaou A."/>
            <person name="Qu J."/>
            <person name="Soulages J.L."/>
            <person name="Vogel H."/>
            <person name="Walters J."/>
            <person name="Waterhouse R.M."/>
            <person name="Ahn S.J."/>
            <person name="Almeida F.C."/>
            <person name="An C."/>
            <person name="Aqrawi P."/>
            <person name="Bretschneider A."/>
            <person name="Bryant W.B."/>
            <person name="Bucks S."/>
            <person name="Chao H."/>
            <person name="Chevignon G."/>
            <person name="Christen J.M."/>
            <person name="Clarke D.F."/>
            <person name="Dittmer N.T."/>
            <person name="Ferguson L.C.F."/>
            <person name="Garavelou S."/>
            <person name="Gordon K.H.J."/>
            <person name="Gunaratna R.T."/>
            <person name="Han Y."/>
            <person name="Hauser F."/>
            <person name="He Y."/>
            <person name="Heidel-Fischer H."/>
            <person name="Hirsh A."/>
            <person name="Hu Y."/>
            <person name="Jiang H."/>
            <person name="Kalra D."/>
            <person name="Klinner C."/>
            <person name="Konig C."/>
            <person name="Kovar C."/>
            <person name="Kroll A.R."/>
            <person name="Kuwar S.S."/>
            <person name="Lee S.L."/>
            <person name="Lehman R."/>
            <person name="Li K."/>
            <person name="Li Z."/>
            <person name="Liang H."/>
            <person name="Lovelace S."/>
            <person name="Lu Z."/>
            <person name="Mansfield J.H."/>
            <person name="McCulloch K.J."/>
            <person name="Mathew T."/>
            <person name="Morton B."/>
            <person name="Muzny D.M."/>
            <person name="Neunemann D."/>
            <person name="Ongeri F."/>
            <person name="Pauchet Y."/>
            <person name="Pu L.L."/>
            <person name="Pyrousis I."/>
            <person name="Rao X.J."/>
            <person name="Redding A."/>
            <person name="Roesel C."/>
            <person name="Sanchez-Gracia A."/>
            <person name="Schaack S."/>
            <person name="Shukla A."/>
            <person name="Tetreau G."/>
            <person name="Wang Y."/>
            <person name="Xiong G.H."/>
            <person name="Traut W."/>
            <person name="Walsh T.K."/>
            <person name="Worley K.C."/>
            <person name="Wu D."/>
            <person name="Wu W."/>
            <person name="Wu Y.Q."/>
            <person name="Zhang X."/>
            <person name="Zou Z."/>
            <person name="Zucker H."/>
            <person name="Briscoe A.D."/>
            <person name="Burmester T."/>
            <person name="Clem R.J."/>
            <person name="Feyereisen R."/>
            <person name="Grimmelikhuijzen C.J.P."/>
            <person name="Hamodrakas S.J."/>
            <person name="Hansson B.S."/>
            <person name="Huguet E."/>
            <person name="Jermiin L.S."/>
            <person name="Lan Q."/>
            <person name="Lehman H.K."/>
            <person name="Lorenzen M."/>
            <person name="Merzendorfer H."/>
            <person name="Michalopoulos I."/>
            <person name="Morton D.B."/>
            <person name="Muthukrishnan S."/>
            <person name="Oakeshott J.G."/>
            <person name="Palmer W."/>
            <person name="Park Y."/>
            <person name="Passarelli A.L."/>
            <person name="Rozas J."/>
            <person name="Schwartz L.M."/>
            <person name="Smith W."/>
            <person name="Southgate A."/>
            <person name="Vilcinskas A."/>
            <person name="Vogt R."/>
            <person name="Wang P."/>
            <person name="Werren J."/>
            <person name="Yu X.Q."/>
            <person name="Zhou J.J."/>
            <person name="Brown S.J."/>
            <person name="Scherer S.E."/>
            <person name="Richards S."/>
            <person name="Blissard G.W."/>
        </authorList>
    </citation>
    <scope>NUCLEOTIDE SEQUENCE</scope>
</reference>
<keyword evidence="7" id="KW-1185">Reference proteome</keyword>
<gene>
    <name evidence="6" type="ORF">O3G_MSEX013621</name>
</gene>
<feature type="transmembrane region" description="Helical" evidence="5">
    <location>
        <begin position="431"/>
        <end position="450"/>
    </location>
</feature>
<feature type="transmembrane region" description="Helical" evidence="5">
    <location>
        <begin position="401"/>
        <end position="419"/>
    </location>
</feature>
<dbReference type="Gene3D" id="1.20.1250.20">
    <property type="entry name" value="MFS general substrate transporter like domains"/>
    <property type="match status" value="1"/>
</dbReference>
<dbReference type="GO" id="GO:0016020">
    <property type="term" value="C:membrane"/>
    <property type="evidence" value="ECO:0007669"/>
    <property type="project" value="UniProtKB-SubCell"/>
</dbReference>
<evidence type="ECO:0000313" key="6">
    <source>
        <dbReference type="EMBL" id="KAG6463037.1"/>
    </source>
</evidence>
<evidence type="ECO:0000256" key="5">
    <source>
        <dbReference type="SAM" id="Phobius"/>
    </source>
</evidence>
<keyword evidence="4 5" id="KW-0472">Membrane</keyword>
<sequence length="494" mass="55971">MEAEKATMAEKDRSLAPTEYKNMSLCQRVKYVKSHVTVEVTGFLVIFANVIQGVAMQTMGLEKACRVNLELDDAICDALRAQNGTEDLLPYERMVQELYASRISWRSIVQTVLSCVVVIFVGGWSDATGRRKVIMMACLSGEIAHTLNNIINVIFFYQIRLEIYIFFDVFFLSIFGGTGVMFLALINYICDITTSENRTHRIGFVNLSTFASIPLALSISGIVLSYGGYYGIFIPALIMHILNLFYLIFHISDQARTEEHKKHDGRGVIHFLRTFFNLATIKETLAIVWKKTENNRRKTLLILIGTITFMHGPFIGEMSTLYMVTRYRFNWNEVQFSFFQTYSFFMSVIGTVVSLLLFSKYLKWHDSVLGITSTTSKILASFVYCFAPNTGIFYLGPFVDILSGAMLPMLAIRSIYTKLVTPQELGKMTSLFVLFENLAPVMYVPIYVAIYTATMDTLPGAIYLFGAAISVPGLIAFLYLFRMHRISLKKKAMP</sequence>
<dbReference type="Pfam" id="PF07690">
    <property type="entry name" value="MFS_1"/>
    <property type="match status" value="1"/>
</dbReference>
<feature type="transmembrane region" description="Helical" evidence="5">
    <location>
        <begin position="229"/>
        <end position="249"/>
    </location>
</feature>
<accession>A0A921ZU95</accession>
<feature type="transmembrane region" description="Helical" evidence="5">
    <location>
        <begin position="202"/>
        <end position="223"/>
    </location>
</feature>
<dbReference type="PANTHER" id="PTHR23507:SF1">
    <property type="entry name" value="FI18259P1-RELATED"/>
    <property type="match status" value="1"/>
</dbReference>
<name>A0A921ZU95_MANSE</name>
<dbReference type="AlphaFoldDB" id="A0A921ZU95"/>
<evidence type="ECO:0000313" key="7">
    <source>
        <dbReference type="Proteomes" id="UP000791440"/>
    </source>
</evidence>
<feature type="transmembrane region" description="Helical" evidence="5">
    <location>
        <begin position="336"/>
        <end position="358"/>
    </location>
</feature>
<dbReference type="InterPro" id="IPR011701">
    <property type="entry name" value="MFS"/>
</dbReference>
<feature type="transmembrane region" description="Helical" evidence="5">
    <location>
        <begin position="103"/>
        <end position="121"/>
    </location>
</feature>
<dbReference type="Proteomes" id="UP000791440">
    <property type="component" value="Unassembled WGS sequence"/>
</dbReference>
<evidence type="ECO:0000256" key="1">
    <source>
        <dbReference type="ARBA" id="ARBA00004141"/>
    </source>
</evidence>
<keyword evidence="3 5" id="KW-1133">Transmembrane helix</keyword>